<sequence length="167" mass="19324">SYTAQCMSSVERASLEEQLKGARSTLAFLCDDPVFQREYLSHGQCIREVGTDWDRCHLHFKRLVGLEHSRLNITQALRDHNICCIREQFLSCVYRISFLTCGKLEAVFLKKMTATLSYSDVHREKCRHVTLQACSAAPSSERLFIPFTHQRRAFLILFGPLYHLLQL</sequence>
<accession>A0AAW0XHS2</accession>
<dbReference type="PANTHER" id="PTHR33964">
    <property type="entry name" value="RE45066P-RELATED"/>
    <property type="match status" value="1"/>
</dbReference>
<dbReference type="PANTHER" id="PTHR33964:SF2">
    <property type="entry name" value="IP09356P"/>
    <property type="match status" value="1"/>
</dbReference>
<gene>
    <name evidence="1" type="ORF">OTU49_003711</name>
</gene>
<dbReference type="Proteomes" id="UP001445076">
    <property type="component" value="Unassembled WGS sequence"/>
</dbReference>
<dbReference type="AlphaFoldDB" id="A0AAW0XHS2"/>
<reference evidence="1 2" key="1">
    <citation type="journal article" date="2024" name="BMC Genomics">
        <title>Genome assembly of redclaw crayfish (Cherax quadricarinatus) provides insights into its immune adaptation and hypoxia tolerance.</title>
        <authorList>
            <person name="Liu Z."/>
            <person name="Zheng J."/>
            <person name="Li H."/>
            <person name="Fang K."/>
            <person name="Wang S."/>
            <person name="He J."/>
            <person name="Zhou D."/>
            <person name="Weng S."/>
            <person name="Chi M."/>
            <person name="Gu Z."/>
            <person name="He J."/>
            <person name="Li F."/>
            <person name="Wang M."/>
        </authorList>
    </citation>
    <scope>NUCLEOTIDE SEQUENCE [LARGE SCALE GENOMIC DNA]</scope>
    <source>
        <strain evidence="1">ZL_2023a</strain>
    </source>
</reference>
<protein>
    <submittedName>
        <fullName evidence="1">Uncharacterized protein</fullName>
    </submittedName>
</protein>
<evidence type="ECO:0000313" key="1">
    <source>
        <dbReference type="EMBL" id="KAK8738863.1"/>
    </source>
</evidence>
<name>A0AAW0XHS2_CHEQU</name>
<comment type="caution">
    <text evidence="1">The sequence shown here is derived from an EMBL/GenBank/DDBJ whole genome shotgun (WGS) entry which is preliminary data.</text>
</comment>
<evidence type="ECO:0000313" key="2">
    <source>
        <dbReference type="Proteomes" id="UP001445076"/>
    </source>
</evidence>
<feature type="non-terminal residue" evidence="1">
    <location>
        <position position="1"/>
    </location>
</feature>
<keyword evidence="2" id="KW-1185">Reference proteome</keyword>
<dbReference type="EMBL" id="JARKIK010000038">
    <property type="protein sequence ID" value="KAK8738863.1"/>
    <property type="molecule type" value="Genomic_DNA"/>
</dbReference>
<organism evidence="1 2">
    <name type="scientific">Cherax quadricarinatus</name>
    <name type="common">Australian red claw crayfish</name>
    <dbReference type="NCBI Taxonomy" id="27406"/>
    <lineage>
        <taxon>Eukaryota</taxon>
        <taxon>Metazoa</taxon>
        <taxon>Ecdysozoa</taxon>
        <taxon>Arthropoda</taxon>
        <taxon>Crustacea</taxon>
        <taxon>Multicrustacea</taxon>
        <taxon>Malacostraca</taxon>
        <taxon>Eumalacostraca</taxon>
        <taxon>Eucarida</taxon>
        <taxon>Decapoda</taxon>
        <taxon>Pleocyemata</taxon>
        <taxon>Astacidea</taxon>
        <taxon>Parastacoidea</taxon>
        <taxon>Parastacidae</taxon>
        <taxon>Cherax</taxon>
    </lineage>
</organism>
<proteinExistence type="predicted"/>